<accession>A0A660KT27</accession>
<name>A0A660KT27_9ROSI</name>
<keyword evidence="3" id="KW-1185">Reference proteome</keyword>
<feature type="compositionally biased region" description="Basic and acidic residues" evidence="1">
    <location>
        <begin position="1"/>
        <end position="14"/>
    </location>
</feature>
<feature type="region of interest" description="Disordered" evidence="1">
    <location>
        <begin position="1"/>
        <end position="35"/>
    </location>
</feature>
<organism evidence="2 3">
    <name type="scientific">Carpinus fangiana</name>
    <dbReference type="NCBI Taxonomy" id="176857"/>
    <lineage>
        <taxon>Eukaryota</taxon>
        <taxon>Viridiplantae</taxon>
        <taxon>Streptophyta</taxon>
        <taxon>Embryophyta</taxon>
        <taxon>Tracheophyta</taxon>
        <taxon>Spermatophyta</taxon>
        <taxon>Magnoliopsida</taxon>
        <taxon>eudicotyledons</taxon>
        <taxon>Gunneridae</taxon>
        <taxon>Pentapetalae</taxon>
        <taxon>rosids</taxon>
        <taxon>fabids</taxon>
        <taxon>Fagales</taxon>
        <taxon>Betulaceae</taxon>
        <taxon>Carpinus</taxon>
    </lineage>
</organism>
<evidence type="ECO:0000313" key="3">
    <source>
        <dbReference type="Proteomes" id="UP000327013"/>
    </source>
</evidence>
<evidence type="ECO:0000256" key="1">
    <source>
        <dbReference type="SAM" id="MobiDB-lite"/>
    </source>
</evidence>
<dbReference type="Proteomes" id="UP000327013">
    <property type="component" value="Chromosome 4"/>
</dbReference>
<proteinExistence type="predicted"/>
<dbReference type="OrthoDB" id="248495at2759"/>
<evidence type="ECO:0000313" key="2">
    <source>
        <dbReference type="EMBL" id="KAE8037409.1"/>
    </source>
</evidence>
<reference evidence="2 3" key="1">
    <citation type="submission" date="2019-06" db="EMBL/GenBank/DDBJ databases">
        <title>A chromosomal-level reference genome of Carpinus fangiana (Coryloideae, Betulaceae).</title>
        <authorList>
            <person name="Yang X."/>
            <person name="Wang Z."/>
            <person name="Zhang L."/>
            <person name="Hao G."/>
            <person name="Liu J."/>
            <person name="Yang Y."/>
        </authorList>
    </citation>
    <scope>NUCLEOTIDE SEQUENCE [LARGE SCALE GENOMIC DNA]</scope>
    <source>
        <strain evidence="2">Cfa_2016G</strain>
        <tissue evidence="2">Leaf</tissue>
    </source>
</reference>
<feature type="compositionally biased region" description="Basic and acidic residues" evidence="1">
    <location>
        <begin position="26"/>
        <end position="35"/>
    </location>
</feature>
<gene>
    <name evidence="2" type="ORF">FH972_009998</name>
</gene>
<sequence length="93" mass="11095">MEEETHNEVQRLDPETEFLLSSRQTGTERELFKESVKPLKQGRKVEILNDSLKSHNDNRLKKSLLEHQRSIYLLCLNSLTQLEFLERADKRRE</sequence>
<dbReference type="EMBL" id="CM017324">
    <property type="protein sequence ID" value="KAE8037409.1"/>
    <property type="molecule type" value="Genomic_DNA"/>
</dbReference>
<protein>
    <submittedName>
        <fullName evidence="2">Uncharacterized protein</fullName>
    </submittedName>
</protein>
<dbReference type="AlphaFoldDB" id="A0A660KT27"/>